<reference evidence="1" key="1">
    <citation type="submission" date="2021-09" db="EMBL/GenBank/DDBJ databases">
        <title>The genome of Mauremys mutica provides insights into the evolution of semi-aquatic lifestyle.</title>
        <authorList>
            <person name="Gong S."/>
            <person name="Gao Y."/>
        </authorList>
    </citation>
    <scope>NUCLEOTIDE SEQUENCE</scope>
    <source>
        <strain evidence="1">MM-2020</strain>
        <tissue evidence="1">Muscle</tissue>
    </source>
</reference>
<protein>
    <submittedName>
        <fullName evidence="1">Uncharacterized protein</fullName>
    </submittedName>
</protein>
<comment type="caution">
    <text evidence="1">The sequence shown here is derived from an EMBL/GenBank/DDBJ whole genome shotgun (WGS) entry which is preliminary data.</text>
</comment>
<proteinExistence type="predicted"/>
<feature type="non-terminal residue" evidence="1">
    <location>
        <position position="1"/>
    </location>
</feature>
<dbReference type="AlphaFoldDB" id="A0A9D3WZQ7"/>
<name>A0A9D3WZQ7_9SAUR</name>
<accession>A0A9D3WZQ7</accession>
<dbReference type="EMBL" id="JAHDVG010000484">
    <property type="protein sequence ID" value="KAH1170072.1"/>
    <property type="molecule type" value="Genomic_DNA"/>
</dbReference>
<dbReference type="Proteomes" id="UP000827986">
    <property type="component" value="Unassembled WGS sequence"/>
</dbReference>
<sequence length="105" mass="11594">FSEATKQFGFISLAKTEDFFQPASLTTTTEPNFTTEVSKLKNVNFCVYLGSTISSDGSLGQELSNRIQKASQGFGRLCHRIFSQHTNRLSTKSMIYNAAMVASLL</sequence>
<organism evidence="1 2">
    <name type="scientific">Mauremys mutica</name>
    <name type="common">yellowpond turtle</name>
    <dbReference type="NCBI Taxonomy" id="74926"/>
    <lineage>
        <taxon>Eukaryota</taxon>
        <taxon>Metazoa</taxon>
        <taxon>Chordata</taxon>
        <taxon>Craniata</taxon>
        <taxon>Vertebrata</taxon>
        <taxon>Euteleostomi</taxon>
        <taxon>Archelosauria</taxon>
        <taxon>Testudinata</taxon>
        <taxon>Testudines</taxon>
        <taxon>Cryptodira</taxon>
        <taxon>Durocryptodira</taxon>
        <taxon>Testudinoidea</taxon>
        <taxon>Geoemydidae</taxon>
        <taxon>Geoemydinae</taxon>
        <taxon>Mauremys</taxon>
    </lineage>
</organism>
<dbReference type="PANTHER" id="PTHR47027">
    <property type="entry name" value="REVERSE TRANSCRIPTASE DOMAIN-CONTAINING PROTEIN"/>
    <property type="match status" value="1"/>
</dbReference>
<keyword evidence="2" id="KW-1185">Reference proteome</keyword>
<evidence type="ECO:0000313" key="2">
    <source>
        <dbReference type="Proteomes" id="UP000827986"/>
    </source>
</evidence>
<dbReference type="PANTHER" id="PTHR47027:SF30">
    <property type="entry name" value="THAP-TYPE DOMAIN-CONTAINING PROTEIN"/>
    <property type="match status" value="1"/>
</dbReference>
<evidence type="ECO:0000313" key="1">
    <source>
        <dbReference type="EMBL" id="KAH1170072.1"/>
    </source>
</evidence>
<gene>
    <name evidence="1" type="ORF">KIL84_001057</name>
</gene>